<feature type="compositionally biased region" description="Basic and acidic residues" evidence="1">
    <location>
        <begin position="184"/>
        <end position="199"/>
    </location>
</feature>
<feature type="compositionally biased region" description="Low complexity" evidence="1">
    <location>
        <begin position="446"/>
        <end position="455"/>
    </location>
</feature>
<organism evidence="3">
    <name type="scientific">Laccaria bicolor (strain S238N-H82 / ATCC MYA-4686)</name>
    <name type="common">Bicoloured deceiver</name>
    <name type="synonym">Laccaria laccata var. bicolor</name>
    <dbReference type="NCBI Taxonomy" id="486041"/>
    <lineage>
        <taxon>Eukaryota</taxon>
        <taxon>Fungi</taxon>
        <taxon>Dikarya</taxon>
        <taxon>Basidiomycota</taxon>
        <taxon>Agaricomycotina</taxon>
        <taxon>Agaricomycetes</taxon>
        <taxon>Agaricomycetidae</taxon>
        <taxon>Agaricales</taxon>
        <taxon>Agaricineae</taxon>
        <taxon>Hydnangiaceae</taxon>
        <taxon>Laccaria</taxon>
    </lineage>
</organism>
<dbReference type="RefSeq" id="XP_001880945.1">
    <property type="nucleotide sequence ID" value="XM_001880910.1"/>
</dbReference>
<protein>
    <submittedName>
        <fullName evidence="2">Predicted protein</fullName>
    </submittedName>
</protein>
<feature type="region of interest" description="Disordered" evidence="1">
    <location>
        <begin position="419"/>
        <end position="438"/>
    </location>
</feature>
<feature type="compositionally biased region" description="Low complexity" evidence="1">
    <location>
        <begin position="136"/>
        <end position="149"/>
    </location>
</feature>
<evidence type="ECO:0000256" key="1">
    <source>
        <dbReference type="SAM" id="MobiDB-lite"/>
    </source>
</evidence>
<dbReference type="AlphaFoldDB" id="B0DAA3"/>
<accession>B0DAA3</accession>
<reference evidence="2 3" key="1">
    <citation type="journal article" date="2008" name="Nature">
        <title>The genome of Laccaria bicolor provides insights into mycorrhizal symbiosis.</title>
        <authorList>
            <person name="Martin F."/>
            <person name="Aerts A."/>
            <person name="Ahren D."/>
            <person name="Brun A."/>
            <person name="Danchin E.G.J."/>
            <person name="Duchaussoy F."/>
            <person name="Gibon J."/>
            <person name="Kohler A."/>
            <person name="Lindquist E."/>
            <person name="Pereda V."/>
            <person name="Salamov A."/>
            <person name="Shapiro H.J."/>
            <person name="Wuyts J."/>
            <person name="Blaudez D."/>
            <person name="Buee M."/>
            <person name="Brokstein P."/>
            <person name="Canbaeck B."/>
            <person name="Cohen D."/>
            <person name="Courty P.E."/>
            <person name="Coutinho P.M."/>
            <person name="Delaruelle C."/>
            <person name="Detter J.C."/>
            <person name="Deveau A."/>
            <person name="DiFazio S."/>
            <person name="Duplessis S."/>
            <person name="Fraissinet-Tachet L."/>
            <person name="Lucic E."/>
            <person name="Frey-Klett P."/>
            <person name="Fourrey C."/>
            <person name="Feussner I."/>
            <person name="Gay G."/>
            <person name="Grimwood J."/>
            <person name="Hoegger P.J."/>
            <person name="Jain P."/>
            <person name="Kilaru S."/>
            <person name="Labbe J."/>
            <person name="Lin Y.C."/>
            <person name="Legue V."/>
            <person name="Le Tacon F."/>
            <person name="Marmeisse R."/>
            <person name="Melayah D."/>
            <person name="Montanini B."/>
            <person name="Muratet M."/>
            <person name="Nehls U."/>
            <person name="Niculita-Hirzel H."/>
            <person name="Oudot-Le Secq M.P."/>
            <person name="Peter M."/>
            <person name="Quesneville H."/>
            <person name="Rajashekar B."/>
            <person name="Reich M."/>
            <person name="Rouhier N."/>
            <person name="Schmutz J."/>
            <person name="Yin T."/>
            <person name="Chalot M."/>
            <person name="Henrissat B."/>
            <person name="Kuees U."/>
            <person name="Lucas S."/>
            <person name="Van de Peer Y."/>
            <person name="Podila G.K."/>
            <person name="Polle A."/>
            <person name="Pukkila P.J."/>
            <person name="Richardson P.M."/>
            <person name="Rouze P."/>
            <person name="Sanders I.R."/>
            <person name="Stajich J.E."/>
            <person name="Tunlid A."/>
            <person name="Tuskan G."/>
            <person name="Grigoriev I.V."/>
        </authorList>
    </citation>
    <scope>NUCLEOTIDE SEQUENCE [LARGE SCALE GENOMIC DNA]</scope>
    <source>
        <strain evidence="3">S238N-H82 / ATCC MYA-4686</strain>
    </source>
</reference>
<feature type="region of interest" description="Disordered" evidence="1">
    <location>
        <begin position="666"/>
        <end position="721"/>
    </location>
</feature>
<feature type="compositionally biased region" description="Basic and acidic residues" evidence="1">
    <location>
        <begin position="168"/>
        <end position="177"/>
    </location>
</feature>
<feature type="compositionally biased region" description="Pro residues" evidence="1">
    <location>
        <begin position="688"/>
        <end position="699"/>
    </location>
</feature>
<feature type="compositionally biased region" description="Polar residues" evidence="1">
    <location>
        <begin position="100"/>
        <end position="118"/>
    </location>
</feature>
<feature type="compositionally biased region" description="Low complexity" evidence="1">
    <location>
        <begin position="634"/>
        <end position="646"/>
    </location>
</feature>
<feature type="compositionally biased region" description="Low complexity" evidence="1">
    <location>
        <begin position="700"/>
        <end position="720"/>
    </location>
</feature>
<feature type="compositionally biased region" description="Low complexity" evidence="1">
    <location>
        <begin position="525"/>
        <end position="536"/>
    </location>
</feature>
<feature type="region of interest" description="Disordered" evidence="1">
    <location>
        <begin position="517"/>
        <end position="542"/>
    </location>
</feature>
<dbReference type="GeneID" id="6076201"/>
<feature type="region of interest" description="Disordered" evidence="1">
    <location>
        <begin position="231"/>
        <end position="378"/>
    </location>
</feature>
<gene>
    <name evidence="2" type="ORF">LACBIDRAFT_326979</name>
</gene>
<feature type="compositionally biased region" description="Low complexity" evidence="1">
    <location>
        <begin position="462"/>
        <end position="478"/>
    </location>
</feature>
<keyword evidence="3" id="KW-1185">Reference proteome</keyword>
<dbReference type="Proteomes" id="UP000001194">
    <property type="component" value="Unassembled WGS sequence"/>
</dbReference>
<dbReference type="KEGG" id="lbc:LACBIDRAFT_326979"/>
<proteinExistence type="predicted"/>
<evidence type="ECO:0000313" key="3">
    <source>
        <dbReference type="Proteomes" id="UP000001194"/>
    </source>
</evidence>
<dbReference type="OrthoDB" id="3168445at2759"/>
<feature type="region of interest" description="Disordered" evidence="1">
    <location>
        <begin position="582"/>
        <end position="646"/>
    </location>
</feature>
<feature type="region of interest" description="Disordered" evidence="1">
    <location>
        <begin position="446"/>
        <end position="502"/>
    </location>
</feature>
<feature type="compositionally biased region" description="Polar residues" evidence="1">
    <location>
        <begin position="313"/>
        <end position="326"/>
    </location>
</feature>
<sequence>MGAWRKDSHAKVLPDPLYIGMTGCDCVVIDPCRYPVTFSFWRPGFAWPLPPCVRLPFATILRSKRFNTAAFQDISNEFEDVKRATDMGSPPRLSHASALGKSTQNPVKITESEVQVDQNPAERPRTKSRLVRLLTSKFASRSSSSKSPPAQRPFNRVPVVTSAHAKRQRDAALRERGLLPPLKSSKDLSQQEREQDKRIPIVLLERMEPGPQSDDPDVVMSAADLVKQEWEAKNQDVESSQRERLQNFRFGVTPSSSFVEATAPTSATVTPVAEAPNAAGIPEESEDSQPSQAAYPEVSSSVADVSRDSESSQPSQATVSVSSNAADVSRESESSQPSGTPVLESLNAVDVSKDSDNSQLSRTTVAESPTATDVSKEAESDLSSQISLFESMSLSLKALALITPIPEVPSEIGEYVYPSLPPSPAPSDDSLKSHLSPTSALLSSSVSVESTASPSGASTLRPIHTPATTASPTPRTPALSLTPPAILTTHSDSLPNETPSCHVRIDSFPLEESVSSLMTPSLDGTSHTTNSTTSESMGSMENGKFGNLQVKTVDQGHNIPVIIESPVEETFSNGFVAETIMEEKAEEEVPVSSPRTQRRGLTDPTDVKPDRRKSLNPFKRTAVEIDNSDKASVSKRSVSSSLSSMRRSVVGTLTRKANLEINVNGLKGYNTSHLPPSPTVDRSRSPVPTSPRSPVPVSPRSPSFLNRSRSPPLTSPTSPTIQRRAVAPIMYNRGNILLETCNIEDEESRRMTELAFLG</sequence>
<feature type="compositionally biased region" description="Polar residues" evidence="1">
    <location>
        <begin position="488"/>
        <end position="499"/>
    </location>
</feature>
<dbReference type="InParanoid" id="B0DAA3"/>
<dbReference type="HOGENOM" id="CLU_014567_0_0_1"/>
<evidence type="ECO:0000313" key="2">
    <source>
        <dbReference type="EMBL" id="EDR08720.1"/>
    </source>
</evidence>
<name>B0DAA3_LACBS</name>
<feature type="compositionally biased region" description="Basic and acidic residues" evidence="1">
    <location>
        <begin position="231"/>
        <end position="246"/>
    </location>
</feature>
<feature type="compositionally biased region" description="Polar residues" evidence="1">
    <location>
        <begin position="357"/>
        <end position="373"/>
    </location>
</feature>
<dbReference type="EMBL" id="DS547101">
    <property type="protein sequence ID" value="EDR08720.1"/>
    <property type="molecule type" value="Genomic_DNA"/>
</dbReference>
<feature type="region of interest" description="Disordered" evidence="1">
    <location>
        <begin position="86"/>
        <end position="199"/>
    </location>
</feature>
<feature type="compositionally biased region" description="Low complexity" evidence="1">
    <location>
        <begin position="259"/>
        <end position="276"/>
    </location>
</feature>